<evidence type="ECO:0008006" key="3">
    <source>
        <dbReference type="Google" id="ProtNLM"/>
    </source>
</evidence>
<evidence type="ECO:0000313" key="1">
    <source>
        <dbReference type="EMBL" id="CAK64120.1"/>
    </source>
</evidence>
<dbReference type="KEGG" id="ptm:GSPATT00005973001"/>
<dbReference type="InParanoid" id="A0C003"/>
<accession>A0C003</accession>
<name>A0C003_PARTE</name>
<organism evidence="1 2">
    <name type="scientific">Paramecium tetraurelia</name>
    <dbReference type="NCBI Taxonomy" id="5888"/>
    <lineage>
        <taxon>Eukaryota</taxon>
        <taxon>Sar</taxon>
        <taxon>Alveolata</taxon>
        <taxon>Ciliophora</taxon>
        <taxon>Intramacronucleata</taxon>
        <taxon>Oligohymenophorea</taxon>
        <taxon>Peniculida</taxon>
        <taxon>Parameciidae</taxon>
        <taxon>Paramecium</taxon>
    </lineage>
</organism>
<sequence>MKVYYLYQENQFTNAFFLRNTQSNILDYEIPQNLNFLGNLTFTQKSRGAPLNHKQSSNAIEKKHVHLCKSSYCFNTEILELKSKYLSPVQEELIEKIKICKEVNLEWLLPLIQTEYILFKKKFLKIFN</sequence>
<proteinExistence type="predicted"/>
<dbReference type="GeneID" id="5017302"/>
<dbReference type="Proteomes" id="UP000000600">
    <property type="component" value="Unassembled WGS sequence"/>
</dbReference>
<protein>
    <recommendedName>
        <fullName evidence="3">DUF1524 domain-containing protein</fullName>
    </recommendedName>
</protein>
<dbReference type="AlphaFoldDB" id="A0C003"/>
<evidence type="ECO:0000313" key="2">
    <source>
        <dbReference type="Proteomes" id="UP000000600"/>
    </source>
</evidence>
<reference evidence="1 2" key="1">
    <citation type="journal article" date="2006" name="Nature">
        <title>Global trends of whole-genome duplications revealed by the ciliate Paramecium tetraurelia.</title>
        <authorList>
            <consortium name="Genoscope"/>
            <person name="Aury J.-M."/>
            <person name="Jaillon O."/>
            <person name="Duret L."/>
            <person name="Noel B."/>
            <person name="Jubin C."/>
            <person name="Porcel B.M."/>
            <person name="Segurens B."/>
            <person name="Daubin V."/>
            <person name="Anthouard V."/>
            <person name="Aiach N."/>
            <person name="Arnaiz O."/>
            <person name="Billaut A."/>
            <person name="Beisson J."/>
            <person name="Blanc I."/>
            <person name="Bouhouche K."/>
            <person name="Camara F."/>
            <person name="Duharcourt S."/>
            <person name="Guigo R."/>
            <person name="Gogendeau D."/>
            <person name="Katinka M."/>
            <person name="Keller A.-M."/>
            <person name="Kissmehl R."/>
            <person name="Klotz C."/>
            <person name="Koll F."/>
            <person name="Le Moue A."/>
            <person name="Lepere C."/>
            <person name="Malinsky S."/>
            <person name="Nowacki M."/>
            <person name="Nowak J.K."/>
            <person name="Plattner H."/>
            <person name="Poulain J."/>
            <person name="Ruiz F."/>
            <person name="Serrano V."/>
            <person name="Zagulski M."/>
            <person name="Dessen P."/>
            <person name="Betermier M."/>
            <person name="Weissenbach J."/>
            <person name="Scarpelli C."/>
            <person name="Schachter V."/>
            <person name="Sperling L."/>
            <person name="Meyer E."/>
            <person name="Cohen J."/>
            <person name="Wincker P."/>
        </authorList>
    </citation>
    <scope>NUCLEOTIDE SEQUENCE [LARGE SCALE GENOMIC DNA]</scope>
    <source>
        <strain evidence="1 2">Stock d4-2</strain>
    </source>
</reference>
<gene>
    <name evidence="1" type="ORF">GSPATT00005973001</name>
</gene>
<dbReference type="HOGENOM" id="CLU_1963823_0_0_1"/>
<keyword evidence="2" id="KW-1185">Reference proteome</keyword>
<dbReference type="RefSeq" id="XP_001431518.1">
    <property type="nucleotide sequence ID" value="XM_001431481.1"/>
</dbReference>
<dbReference type="EMBL" id="CT868030">
    <property type="protein sequence ID" value="CAK64120.1"/>
    <property type="molecule type" value="Genomic_DNA"/>
</dbReference>